<dbReference type="InterPro" id="IPR043128">
    <property type="entry name" value="Rev_trsase/Diguanyl_cyclase"/>
</dbReference>
<comment type="caution">
    <text evidence="5">The sequence shown here is derived from an EMBL/GenBank/DDBJ whole genome shotgun (WGS) entry which is preliminary data.</text>
</comment>
<feature type="transmembrane region" description="Helical" evidence="3">
    <location>
        <begin position="33"/>
        <end position="54"/>
    </location>
</feature>
<dbReference type="Proteomes" id="UP000053455">
    <property type="component" value="Unassembled WGS sequence"/>
</dbReference>
<reference evidence="5 6" key="1">
    <citation type="submission" date="2015-04" db="EMBL/GenBank/DDBJ databases">
        <title>The draft genome sequence of Erythrobacter marinus HWDM-33.</title>
        <authorList>
            <person name="Zhuang L."/>
            <person name="Liu Y."/>
            <person name="Shao Z."/>
        </authorList>
    </citation>
    <scope>NUCLEOTIDE SEQUENCE [LARGE SCALE GENOMIC DNA]</scope>
    <source>
        <strain evidence="5 6">HWDM-33</strain>
    </source>
</reference>
<dbReference type="SUPFAM" id="SSF55073">
    <property type="entry name" value="Nucleotide cyclase"/>
    <property type="match status" value="1"/>
</dbReference>
<dbReference type="NCBIfam" id="TIGR00254">
    <property type="entry name" value="GGDEF"/>
    <property type="match status" value="1"/>
</dbReference>
<dbReference type="SMART" id="SM00267">
    <property type="entry name" value="GGDEF"/>
    <property type="match status" value="1"/>
</dbReference>
<evidence type="ECO:0000256" key="1">
    <source>
        <dbReference type="ARBA" id="ARBA00012528"/>
    </source>
</evidence>
<evidence type="ECO:0000259" key="4">
    <source>
        <dbReference type="PROSITE" id="PS50887"/>
    </source>
</evidence>
<dbReference type="GO" id="GO:1902201">
    <property type="term" value="P:negative regulation of bacterial-type flagellum-dependent cell motility"/>
    <property type="evidence" value="ECO:0007669"/>
    <property type="project" value="TreeGrafter"/>
</dbReference>
<proteinExistence type="predicted"/>
<dbReference type="PANTHER" id="PTHR45138:SF9">
    <property type="entry name" value="DIGUANYLATE CYCLASE DGCM-RELATED"/>
    <property type="match status" value="1"/>
</dbReference>
<feature type="transmembrane region" description="Helical" evidence="3">
    <location>
        <begin position="186"/>
        <end position="209"/>
    </location>
</feature>
<dbReference type="PATRIC" id="fig|874156.12.peg.2211"/>
<dbReference type="Pfam" id="PF00990">
    <property type="entry name" value="GGDEF"/>
    <property type="match status" value="1"/>
</dbReference>
<dbReference type="AlphaFoldDB" id="A0A0H0XMC0"/>
<dbReference type="OrthoDB" id="384661at2"/>
<dbReference type="STRING" id="874156.GCA_001021555_02279"/>
<feature type="domain" description="GGDEF" evidence="4">
    <location>
        <begin position="249"/>
        <end position="381"/>
    </location>
</feature>
<evidence type="ECO:0000313" key="6">
    <source>
        <dbReference type="Proteomes" id="UP000053455"/>
    </source>
</evidence>
<dbReference type="PROSITE" id="PS50887">
    <property type="entry name" value="GGDEF"/>
    <property type="match status" value="1"/>
</dbReference>
<dbReference type="RefSeq" id="WP_047094059.1">
    <property type="nucleotide sequence ID" value="NZ_LBHU01000003.1"/>
</dbReference>
<evidence type="ECO:0000256" key="2">
    <source>
        <dbReference type="ARBA" id="ARBA00034247"/>
    </source>
</evidence>
<dbReference type="CDD" id="cd01949">
    <property type="entry name" value="GGDEF"/>
    <property type="match status" value="1"/>
</dbReference>
<evidence type="ECO:0000256" key="3">
    <source>
        <dbReference type="SAM" id="Phobius"/>
    </source>
</evidence>
<feature type="transmembrane region" description="Helical" evidence="3">
    <location>
        <begin position="149"/>
        <end position="166"/>
    </location>
</feature>
<comment type="catalytic activity">
    <reaction evidence="2">
        <text>2 GTP = 3',3'-c-di-GMP + 2 diphosphate</text>
        <dbReference type="Rhea" id="RHEA:24898"/>
        <dbReference type="ChEBI" id="CHEBI:33019"/>
        <dbReference type="ChEBI" id="CHEBI:37565"/>
        <dbReference type="ChEBI" id="CHEBI:58805"/>
        <dbReference type="EC" id="2.7.7.65"/>
    </reaction>
</comment>
<keyword evidence="6" id="KW-1185">Reference proteome</keyword>
<dbReference type="GO" id="GO:0052621">
    <property type="term" value="F:diguanylate cyclase activity"/>
    <property type="evidence" value="ECO:0007669"/>
    <property type="project" value="UniProtKB-EC"/>
</dbReference>
<feature type="transmembrane region" description="Helical" evidence="3">
    <location>
        <begin position="118"/>
        <end position="137"/>
    </location>
</feature>
<keyword evidence="3" id="KW-1133">Transmembrane helix</keyword>
<keyword evidence="3" id="KW-0472">Membrane</keyword>
<dbReference type="GO" id="GO:0043709">
    <property type="term" value="P:cell adhesion involved in single-species biofilm formation"/>
    <property type="evidence" value="ECO:0007669"/>
    <property type="project" value="TreeGrafter"/>
</dbReference>
<feature type="transmembrane region" description="Helical" evidence="3">
    <location>
        <begin position="6"/>
        <end position="26"/>
    </location>
</feature>
<feature type="transmembrane region" description="Helical" evidence="3">
    <location>
        <begin position="90"/>
        <end position="112"/>
    </location>
</feature>
<accession>A0A0H0XMC0</accession>
<protein>
    <recommendedName>
        <fullName evidence="1">diguanylate cyclase</fullName>
        <ecNumber evidence="1">2.7.7.65</ecNumber>
    </recommendedName>
</protein>
<feature type="transmembrane region" description="Helical" evidence="3">
    <location>
        <begin position="60"/>
        <end position="78"/>
    </location>
</feature>
<keyword evidence="3" id="KW-0812">Transmembrane</keyword>
<dbReference type="GO" id="GO:0005886">
    <property type="term" value="C:plasma membrane"/>
    <property type="evidence" value="ECO:0007669"/>
    <property type="project" value="TreeGrafter"/>
</dbReference>
<dbReference type="InterPro" id="IPR050469">
    <property type="entry name" value="Diguanylate_Cyclase"/>
</dbReference>
<dbReference type="InterPro" id="IPR029787">
    <property type="entry name" value="Nucleotide_cyclase"/>
</dbReference>
<dbReference type="EMBL" id="LBHU01000003">
    <property type="protein sequence ID" value="KLI63166.1"/>
    <property type="molecule type" value="Genomic_DNA"/>
</dbReference>
<dbReference type="Gene3D" id="3.30.70.270">
    <property type="match status" value="1"/>
</dbReference>
<organism evidence="5 6">
    <name type="scientific">Aurantiacibacter marinus</name>
    <dbReference type="NCBI Taxonomy" id="874156"/>
    <lineage>
        <taxon>Bacteria</taxon>
        <taxon>Pseudomonadati</taxon>
        <taxon>Pseudomonadota</taxon>
        <taxon>Alphaproteobacteria</taxon>
        <taxon>Sphingomonadales</taxon>
        <taxon>Erythrobacteraceae</taxon>
        <taxon>Aurantiacibacter</taxon>
    </lineage>
</organism>
<dbReference type="EC" id="2.7.7.65" evidence="1"/>
<sequence length="395" mass="42824">MNEQILGLTAPLMAYVFSAVFVALWWRGRLGKHVLAFGAAYALFATGFLVTHILPTGSAYVFYATQAFYSASAILLIWGTCSRAGRPAFLGVNAAIYGVAFCALTAAVLLSNDAGPRLIILNAGYGAMFLVALVSLLGARRRSFIDTAILWIVALHTIDFMVRPMITVLAEGAIPVGDYRQSNYYSIINIVLMVKTLNTAIVLIGASIFDLMQAFRDRADTDGLTGLRNRTAFETAIAGPIANAAQAREQVSLVIVDIDHFKQVNDLWGHQAGDEVIASFAGLLQQMIRDDDIAGRIGGEEFCLLIRECSPLDTIRLADRIRMAFAQMIHPAIGENMRLTASFGVAHLRGRENYHELFGRADAALYRAKGGGRNRVESEDQANQAPAVMKCAAAA</sequence>
<name>A0A0H0XMC0_9SPHN</name>
<gene>
    <name evidence="5" type="ORF">AAV99_10790</name>
</gene>
<dbReference type="PANTHER" id="PTHR45138">
    <property type="entry name" value="REGULATORY COMPONENTS OF SENSORY TRANSDUCTION SYSTEM"/>
    <property type="match status" value="1"/>
</dbReference>
<dbReference type="FunFam" id="3.30.70.270:FF:000001">
    <property type="entry name" value="Diguanylate cyclase domain protein"/>
    <property type="match status" value="1"/>
</dbReference>
<dbReference type="InterPro" id="IPR000160">
    <property type="entry name" value="GGDEF_dom"/>
</dbReference>
<evidence type="ECO:0000313" key="5">
    <source>
        <dbReference type="EMBL" id="KLI63166.1"/>
    </source>
</evidence>